<accession>W1P8I0</accession>
<sequence length="549" mass="62506">MAERRGRRGPNGTTTLGEDESLQEIPLETLISSTVDSQSARLSLRGRWELASVLNFLHVFQPIIHCDLEVSAEEIETALISPNNTLAKLHIALLKGIPPVSKSLGESNFWLTALCKKLVEWWPWVAEGDVPLVAYHGEEILRYNELDATTRLLMLKALCEIRLEQDDTWRFIEDALKQGNDLSTFRMDSLGRDNDGTTYWYDGDSKIGHRLYKEVSNVEPRPKAKGRGRFVQPMFNIQWETLATNLDEFLDISDKLSSSRNIMEVDVGKKVKVDIIPVIEELNKKKERALRRQQKQATLLDSFLYSNGTDNARSLRDRKPVKYTFDEYDRSIDEAIEITKKGKTTQESKDEGKHRELLANGKDTLPQGISESYESSALNYIHENGNHPKLEDQASSPDKTHVDDHGYDKDDDDDDEYVGEEDTDIETDEEHDIETDGENEDDCDNKMPANMTDNHGLRRSKRGMAHVTDLGNTSALIMENNKDISIIERENRGAKKRLMSRPVPKMENTIYCVSDAENENPQAVVERVLEKRKGRLDIDLNEEASIAEV</sequence>
<dbReference type="Proteomes" id="UP000017836">
    <property type="component" value="Unassembled WGS sequence"/>
</dbReference>
<evidence type="ECO:0000256" key="1">
    <source>
        <dbReference type="SAM" id="MobiDB-lite"/>
    </source>
</evidence>
<dbReference type="HOGENOM" id="CLU_036753_1_0_1"/>
<proteinExistence type="predicted"/>
<evidence type="ECO:0008006" key="4">
    <source>
        <dbReference type="Google" id="ProtNLM"/>
    </source>
</evidence>
<gene>
    <name evidence="2" type="ORF">AMTR_s00078p00190280</name>
</gene>
<dbReference type="STRING" id="13333.W1P8I0"/>
<feature type="region of interest" description="Disordered" evidence="1">
    <location>
        <begin position="339"/>
        <end position="369"/>
    </location>
</feature>
<organism evidence="2 3">
    <name type="scientific">Amborella trichopoda</name>
    <dbReference type="NCBI Taxonomy" id="13333"/>
    <lineage>
        <taxon>Eukaryota</taxon>
        <taxon>Viridiplantae</taxon>
        <taxon>Streptophyta</taxon>
        <taxon>Embryophyta</taxon>
        <taxon>Tracheophyta</taxon>
        <taxon>Spermatophyta</taxon>
        <taxon>Magnoliopsida</taxon>
        <taxon>Amborellales</taxon>
        <taxon>Amborellaceae</taxon>
        <taxon>Amborella</taxon>
    </lineage>
</organism>
<dbReference type="AlphaFoldDB" id="W1P8I0"/>
<dbReference type="Gramene" id="ERN03916">
    <property type="protein sequence ID" value="ERN03916"/>
    <property type="gene ID" value="AMTR_s00078p00190280"/>
</dbReference>
<dbReference type="OMA" id="MGEYIGS"/>
<reference evidence="3" key="1">
    <citation type="journal article" date="2013" name="Science">
        <title>The Amborella genome and the evolution of flowering plants.</title>
        <authorList>
            <consortium name="Amborella Genome Project"/>
        </authorList>
    </citation>
    <scope>NUCLEOTIDE SEQUENCE [LARGE SCALE GENOMIC DNA]</scope>
</reference>
<dbReference type="PANTHER" id="PTHR14296">
    <property type="entry name" value="REMODELING AND SPACING FACTOR 1"/>
    <property type="match status" value="1"/>
</dbReference>
<dbReference type="EMBL" id="KI394330">
    <property type="protein sequence ID" value="ERN03916.1"/>
    <property type="molecule type" value="Genomic_DNA"/>
</dbReference>
<dbReference type="GO" id="GO:0031213">
    <property type="term" value="C:RSF complex"/>
    <property type="evidence" value="ECO:0007669"/>
    <property type="project" value="InterPro"/>
</dbReference>
<keyword evidence="3" id="KW-1185">Reference proteome</keyword>
<name>W1P8I0_AMBTC</name>
<protein>
    <recommendedName>
        <fullName evidence="4">DDT domain-containing protein</fullName>
    </recommendedName>
</protein>
<dbReference type="GO" id="GO:0006355">
    <property type="term" value="P:regulation of DNA-templated transcription"/>
    <property type="evidence" value="ECO:0007669"/>
    <property type="project" value="InterPro"/>
</dbReference>
<feature type="compositionally biased region" description="Basic and acidic residues" evidence="1">
    <location>
        <begin position="384"/>
        <end position="408"/>
    </location>
</feature>
<feature type="region of interest" description="Disordered" evidence="1">
    <location>
        <begin position="383"/>
        <end position="448"/>
    </location>
</feature>
<dbReference type="eggNOG" id="ENOG502QTWQ">
    <property type="taxonomic scope" value="Eukaryota"/>
</dbReference>
<feature type="compositionally biased region" description="Acidic residues" evidence="1">
    <location>
        <begin position="409"/>
        <end position="443"/>
    </location>
</feature>
<dbReference type="InterPro" id="IPR028938">
    <property type="entry name" value="Rsf1-like"/>
</dbReference>
<evidence type="ECO:0000313" key="3">
    <source>
        <dbReference type="Proteomes" id="UP000017836"/>
    </source>
</evidence>
<feature type="compositionally biased region" description="Basic and acidic residues" evidence="1">
    <location>
        <begin position="339"/>
        <end position="357"/>
    </location>
</feature>
<dbReference type="PANTHER" id="PTHR14296:SF3">
    <property type="entry name" value="DIKAR, ISOFORM F"/>
    <property type="match status" value="1"/>
</dbReference>
<evidence type="ECO:0000313" key="2">
    <source>
        <dbReference type="EMBL" id="ERN03916.1"/>
    </source>
</evidence>